<accession>A0AC61R0F1</accession>
<keyword evidence="2" id="KW-1185">Reference proteome</keyword>
<sequence>MFILKIPTARGKEAQIKIHCLIPIDGKEVDFDELSEEEKKAISDSINRNALTRHNYIEEKTA</sequence>
<gene>
    <name evidence="1" type="ORF">E5357_06265</name>
</gene>
<organism evidence="1 2">
    <name type="scientific">Hominisplanchenecus murintestinalis</name>
    <dbReference type="NCBI Taxonomy" id="2941517"/>
    <lineage>
        <taxon>Bacteria</taxon>
        <taxon>Bacillati</taxon>
        <taxon>Bacillota</taxon>
        <taxon>Clostridia</taxon>
        <taxon>Lachnospirales</taxon>
        <taxon>Lachnospiraceae</taxon>
        <taxon>Hominisplanchenecus</taxon>
    </lineage>
</organism>
<protein>
    <submittedName>
        <fullName evidence="1">Uncharacterized protein</fullName>
    </submittedName>
</protein>
<evidence type="ECO:0000313" key="1">
    <source>
        <dbReference type="EMBL" id="TGX99209.1"/>
    </source>
</evidence>
<dbReference type="EMBL" id="SRZB01000009">
    <property type="protein sequence ID" value="TGX99209.1"/>
    <property type="molecule type" value="Genomic_DNA"/>
</dbReference>
<comment type="caution">
    <text evidence="1">The sequence shown here is derived from an EMBL/GenBank/DDBJ whole genome shotgun (WGS) entry which is preliminary data.</text>
</comment>
<dbReference type="Proteomes" id="UP000307720">
    <property type="component" value="Unassembled WGS sequence"/>
</dbReference>
<reference evidence="1" key="1">
    <citation type="submission" date="2019-04" db="EMBL/GenBank/DDBJ databases">
        <title>Microbes associate with the intestines of laboratory mice.</title>
        <authorList>
            <person name="Navarre W."/>
            <person name="Wong E."/>
            <person name="Huang K."/>
            <person name="Tropini C."/>
            <person name="Ng K."/>
            <person name="Yu B."/>
        </authorList>
    </citation>
    <scope>NUCLEOTIDE SEQUENCE</scope>
    <source>
        <strain evidence="1">NM72_1-8</strain>
    </source>
</reference>
<evidence type="ECO:0000313" key="2">
    <source>
        <dbReference type="Proteomes" id="UP000307720"/>
    </source>
</evidence>
<proteinExistence type="predicted"/>
<name>A0AC61R0F1_9FIRM</name>